<gene>
    <name evidence="1" type="ORF">SRO942_LOCUS49560</name>
</gene>
<reference evidence="1" key="1">
    <citation type="submission" date="2021-02" db="EMBL/GenBank/DDBJ databases">
        <authorList>
            <person name="Nowell W R."/>
        </authorList>
    </citation>
    <scope>NUCLEOTIDE SEQUENCE</scope>
</reference>
<name>A0A8S2ZGI7_9BILA</name>
<dbReference type="Proteomes" id="UP000681722">
    <property type="component" value="Unassembled WGS sequence"/>
</dbReference>
<sequence>MLVASGTLVAS</sequence>
<feature type="non-terminal residue" evidence="1">
    <location>
        <position position="11"/>
    </location>
</feature>
<comment type="caution">
    <text evidence="1">The sequence shown here is derived from an EMBL/GenBank/DDBJ whole genome shotgun (WGS) entry which is preliminary data.</text>
</comment>
<protein>
    <submittedName>
        <fullName evidence="1">Uncharacterized protein</fullName>
    </submittedName>
</protein>
<evidence type="ECO:0000313" key="1">
    <source>
        <dbReference type="EMBL" id="CAF4621722.1"/>
    </source>
</evidence>
<dbReference type="EMBL" id="CAJOBC010133800">
    <property type="protein sequence ID" value="CAF4621722.1"/>
    <property type="molecule type" value="Genomic_DNA"/>
</dbReference>
<organism evidence="1 2">
    <name type="scientific">Didymodactylos carnosus</name>
    <dbReference type="NCBI Taxonomy" id="1234261"/>
    <lineage>
        <taxon>Eukaryota</taxon>
        <taxon>Metazoa</taxon>
        <taxon>Spiralia</taxon>
        <taxon>Gnathifera</taxon>
        <taxon>Rotifera</taxon>
        <taxon>Eurotatoria</taxon>
        <taxon>Bdelloidea</taxon>
        <taxon>Philodinida</taxon>
        <taxon>Philodinidae</taxon>
        <taxon>Didymodactylos</taxon>
    </lineage>
</organism>
<proteinExistence type="predicted"/>
<evidence type="ECO:0000313" key="2">
    <source>
        <dbReference type="Proteomes" id="UP000681722"/>
    </source>
</evidence>
<accession>A0A8S2ZGI7</accession>